<evidence type="ECO:0000256" key="1">
    <source>
        <dbReference type="SAM" id="Phobius"/>
    </source>
</evidence>
<keyword evidence="1" id="KW-1133">Transmembrane helix</keyword>
<evidence type="ECO:0000313" key="3">
    <source>
        <dbReference type="Proteomes" id="UP000005951"/>
    </source>
</evidence>
<protein>
    <recommendedName>
        <fullName evidence="4">Transmembrane protein</fullName>
    </recommendedName>
</protein>
<evidence type="ECO:0008006" key="4">
    <source>
        <dbReference type="Google" id="ProtNLM"/>
    </source>
</evidence>
<dbReference type="Proteomes" id="UP000005951">
    <property type="component" value="Unassembled WGS sequence"/>
</dbReference>
<proteinExistence type="predicted"/>
<sequence>MDDQFLDSSEFDRYDGQFQRDLEIYTLNLKLHVSEEGHWLAKGRKILRWHITFAVLACIFMIIQLCNWGEGSWWLLGIACSAISYVFAFRHYRVLRKAGAASEAFRALEPPASLRPLRAAIDAQIEEEDRVAAEARRTRRWWRR</sequence>
<dbReference type="EMBL" id="AJYC02000068">
    <property type="protein sequence ID" value="EKT80501.1"/>
    <property type="molecule type" value="Genomic_DNA"/>
</dbReference>
<name>K8XIA6_RHOOP</name>
<keyword evidence="1" id="KW-0812">Transmembrane</keyword>
<organism evidence="2 3">
    <name type="scientific">Rhodococcus opacus M213</name>
    <dbReference type="NCBI Taxonomy" id="1129896"/>
    <lineage>
        <taxon>Bacteria</taxon>
        <taxon>Bacillati</taxon>
        <taxon>Actinomycetota</taxon>
        <taxon>Actinomycetes</taxon>
        <taxon>Mycobacteriales</taxon>
        <taxon>Nocardiaceae</taxon>
        <taxon>Rhodococcus</taxon>
    </lineage>
</organism>
<evidence type="ECO:0000313" key="2">
    <source>
        <dbReference type="EMBL" id="EKT80501.1"/>
    </source>
</evidence>
<feature type="transmembrane region" description="Helical" evidence="1">
    <location>
        <begin position="71"/>
        <end position="89"/>
    </location>
</feature>
<reference evidence="2 3" key="1">
    <citation type="journal article" date="2013" name="Genome Announc.">
        <title>Draft Genome Sequence of Rhodococcus opacus Strain M213 Shows a Diverse Catabolic Potential.</title>
        <authorList>
            <person name="Pathak A."/>
            <person name="Green S.J."/>
            <person name="Ogram A."/>
            <person name="Chauhan A."/>
        </authorList>
    </citation>
    <scope>NUCLEOTIDE SEQUENCE [LARGE SCALE GENOMIC DNA]</scope>
    <source>
        <strain evidence="2 3">M213</strain>
    </source>
</reference>
<dbReference type="AlphaFoldDB" id="K8XIA6"/>
<keyword evidence="1" id="KW-0472">Membrane</keyword>
<feature type="transmembrane region" description="Helical" evidence="1">
    <location>
        <begin position="46"/>
        <end position="65"/>
    </location>
</feature>
<comment type="caution">
    <text evidence="2">The sequence shown here is derived from an EMBL/GenBank/DDBJ whole genome shotgun (WGS) entry which is preliminary data.</text>
</comment>
<accession>K8XIA6</accession>
<dbReference type="RefSeq" id="WP_005259820.1">
    <property type="nucleotide sequence ID" value="NZ_AJYC02000068.1"/>
</dbReference>
<gene>
    <name evidence="2" type="ORF">WSS_A22043</name>
</gene>